<dbReference type="Proteomes" id="UP000184471">
    <property type="component" value="Unassembled WGS sequence"/>
</dbReference>
<feature type="domain" description="Endonuclease/exonuclease/phosphatase" evidence="1">
    <location>
        <begin position="10"/>
        <end position="258"/>
    </location>
</feature>
<keyword evidence="3" id="KW-1185">Reference proteome</keyword>
<dbReference type="EMBL" id="FQVX01000001">
    <property type="protein sequence ID" value="SHF60745.1"/>
    <property type="molecule type" value="Genomic_DNA"/>
</dbReference>
<dbReference type="GO" id="GO:0004519">
    <property type="term" value="F:endonuclease activity"/>
    <property type="evidence" value="ECO:0007669"/>
    <property type="project" value="UniProtKB-KW"/>
</dbReference>
<dbReference type="InterPro" id="IPR036691">
    <property type="entry name" value="Endo/exonu/phosph_ase_sf"/>
</dbReference>
<protein>
    <submittedName>
        <fullName evidence="2">Metal-dependent hydrolase, endonuclease/exonuclease/phosphatase family</fullName>
    </submittedName>
</protein>
<dbReference type="RefSeq" id="WP_245794221.1">
    <property type="nucleotide sequence ID" value="NZ_FQVX01000001.1"/>
</dbReference>
<dbReference type="GO" id="GO:0004527">
    <property type="term" value="F:exonuclease activity"/>
    <property type="evidence" value="ECO:0007669"/>
    <property type="project" value="UniProtKB-KW"/>
</dbReference>
<organism evidence="2 3">
    <name type="scientific">Geodermatophilus nigrescens</name>
    <dbReference type="NCBI Taxonomy" id="1070870"/>
    <lineage>
        <taxon>Bacteria</taxon>
        <taxon>Bacillati</taxon>
        <taxon>Actinomycetota</taxon>
        <taxon>Actinomycetes</taxon>
        <taxon>Geodermatophilales</taxon>
        <taxon>Geodermatophilaceae</taxon>
        <taxon>Geodermatophilus</taxon>
    </lineage>
</organism>
<keyword evidence="2" id="KW-0269">Exonuclease</keyword>
<dbReference type="AlphaFoldDB" id="A0A1M5D1P0"/>
<proteinExistence type="predicted"/>
<gene>
    <name evidence="2" type="ORF">SAMN05444351_0177</name>
</gene>
<reference evidence="2 3" key="1">
    <citation type="submission" date="2016-11" db="EMBL/GenBank/DDBJ databases">
        <authorList>
            <person name="Jaros S."/>
            <person name="Januszkiewicz K."/>
            <person name="Wedrychowicz H."/>
        </authorList>
    </citation>
    <scope>NUCLEOTIDE SEQUENCE [LARGE SCALE GENOMIC DNA]</scope>
    <source>
        <strain evidence="2 3">DSM 45408</strain>
    </source>
</reference>
<dbReference type="InterPro" id="IPR005135">
    <property type="entry name" value="Endo/exonuclease/phosphatase"/>
</dbReference>
<evidence type="ECO:0000259" key="1">
    <source>
        <dbReference type="Pfam" id="PF03372"/>
    </source>
</evidence>
<name>A0A1M5D1P0_9ACTN</name>
<sequence>MPDGAALRVGTLNLASGRGPAGRVLSPAGLAAAVADLDVDVLAVQEVDGGQHRSDGTDQAAVVAGALGAADWRAAATLHGTPSPFRGTWTAAEPSLRGPGDAVDGPVYGVALVSRRPVREWAVLGLGAGRARLPLRAPDPATGRVRTWWVPDEPRIAVAACLDGLTVVGTHLSFSPPTAVRQLRRLRRWAAALPGPVVVAGDLNLPGGVPARLLGATRLVSGPSFPAHEPRIQLDHLLALGPVPARDAAVRVLGVGDHRALTVTLGA</sequence>
<dbReference type="STRING" id="1070870.SAMN05444351_0177"/>
<keyword evidence="2" id="KW-0255">Endonuclease</keyword>
<dbReference type="SUPFAM" id="SSF56219">
    <property type="entry name" value="DNase I-like"/>
    <property type="match status" value="1"/>
</dbReference>
<dbReference type="Pfam" id="PF03372">
    <property type="entry name" value="Exo_endo_phos"/>
    <property type="match status" value="1"/>
</dbReference>
<accession>A0A1M5D1P0</accession>
<dbReference type="Gene3D" id="3.60.10.10">
    <property type="entry name" value="Endonuclease/exonuclease/phosphatase"/>
    <property type="match status" value="1"/>
</dbReference>
<evidence type="ECO:0000313" key="2">
    <source>
        <dbReference type="EMBL" id="SHF60745.1"/>
    </source>
</evidence>
<keyword evidence="2" id="KW-0378">Hydrolase</keyword>
<keyword evidence="2" id="KW-0540">Nuclease</keyword>
<evidence type="ECO:0000313" key="3">
    <source>
        <dbReference type="Proteomes" id="UP000184471"/>
    </source>
</evidence>